<dbReference type="GO" id="GO:0004222">
    <property type="term" value="F:metalloendopeptidase activity"/>
    <property type="evidence" value="ECO:0007669"/>
    <property type="project" value="TreeGrafter"/>
</dbReference>
<dbReference type="Pfam" id="PF00182">
    <property type="entry name" value="Glyco_hydro_19"/>
    <property type="match status" value="1"/>
</dbReference>
<dbReference type="Proteomes" id="UP000050554">
    <property type="component" value="Unassembled WGS sequence"/>
</dbReference>
<dbReference type="InterPro" id="IPR011055">
    <property type="entry name" value="Dup_hybrid_motif"/>
</dbReference>
<name>A0A0N8SQ16_PSESI</name>
<dbReference type="InterPro" id="IPR016047">
    <property type="entry name" value="M23ase_b-sheet_dom"/>
</dbReference>
<dbReference type="GO" id="GO:0006032">
    <property type="term" value="P:chitin catabolic process"/>
    <property type="evidence" value="ECO:0007669"/>
    <property type="project" value="InterPro"/>
</dbReference>
<sequence length="1046" mass="114275">MSFAEVMLRVLPPVNGIQPHITGHYGEQRASGPHGGTDFNYVGGQSGINLQNPKVYAPIAGTVTFVGGSYGSIKIKDADGNSHEILHTSSHTVAVGATVAAGDEIGAMGGRGPGGAAAYARHVHYQMKGPTGALISPEVWWSERSAAGGSPAPSEQVGSSASFQFPIRKAGGSQFKDAEEVFAALEKETSGHYLLGSHKFWHGGIHISDQSAPQCVREEPVRCIGNGVVVAYRLNKDYLTSEFAGAEATQTLKYSNSFCLVRHDYKSPPNTEVQPGTSNELTFYSLYMHLLPFERYPISQDEIPTPRIKMIASGFRARSDIKGAPDCQEYGAISAGAEIEILEEHADRVHAKGKLIKGAVGGRTDGQEFWFAYKQNGASYPKSDGTPSWQEVVPPERTKPGYWKGKVRAVVTASGLTLRQPPASLTHGAPAGQPISAATTQGTSQGLVLCTNSTIEFDSAKVLNLKIGTKTVRMAECTFIPSTSGPTTGLKGHTMPVPASFWACVEDVSPNRFVQWQELTPTVFDVVVPMDTAIKAGDPIGYLGLNENIAGPTGGVSSKHQVHVEVFSADPRIEDFLKNKAGVKEGKQYIHIPAATVLKKKPPENGTVEILTENFVELTKAVPFKDTIEWYDVSILDSGENKSGLIKKELATVISQHDWERLGFKVVKESNQASDGFLDPDDMPEFFMTLYKQIDLLGNKDGKLTSEDLLAALKNNEFRDRWSKLIADHPTEWKFKSGTSKWARLDELLKDYPAVLKHEKERIDNFVFWDELVAESKIGDNGGVVKHFHPVSFVGNMLESTGGAVCKKCGKNISLTLALVRKFVGSAVSDEFLTEFTTKANEIFPKYGVNTCSQVVHILGQGKHETKRFTAFRESLNYTRRSYTAERLYRMAPTAIDNGFRRLGMNLTRAQKIVYVDQHLIGNDAGYGKHSFGSSDYPDNDYRGRGLLHLTHYETYHKCALAIGANIDANPALVETDTKVIIETGAWFWKQNSIGNIADDNAIAIDAKIRAVTAKINSGLKGLDERIEFTKEILAVFKAELNSCAE</sequence>
<dbReference type="Gene3D" id="2.70.70.10">
    <property type="entry name" value="Glucose Permease (Domain IIA)"/>
    <property type="match status" value="1"/>
</dbReference>
<dbReference type="PANTHER" id="PTHR21666:SF294">
    <property type="entry name" value="PEPTIDASE M23"/>
    <property type="match status" value="1"/>
</dbReference>
<dbReference type="GO" id="GO:0016998">
    <property type="term" value="P:cell wall macromolecule catabolic process"/>
    <property type="evidence" value="ECO:0007669"/>
    <property type="project" value="InterPro"/>
</dbReference>
<dbReference type="PATRIC" id="fig|55398.3.peg.4576"/>
<dbReference type="EMBL" id="LJRF01000095">
    <property type="protein sequence ID" value="KPY47936.1"/>
    <property type="molecule type" value="Genomic_DNA"/>
</dbReference>
<feature type="domain" description="Glycoside hydrolase family 19 catalytic" evidence="1">
    <location>
        <begin position="923"/>
        <end position="991"/>
    </location>
</feature>
<dbReference type="AlphaFoldDB" id="A0A0N8SQ16"/>
<dbReference type="SUPFAM" id="SSF51261">
    <property type="entry name" value="Duplicated hybrid motif"/>
    <property type="match status" value="1"/>
</dbReference>
<organism evidence="3 4">
    <name type="scientific">Pseudomonas syringae pv. ribicola</name>
    <dbReference type="NCBI Taxonomy" id="55398"/>
    <lineage>
        <taxon>Bacteria</taxon>
        <taxon>Pseudomonadati</taxon>
        <taxon>Pseudomonadota</taxon>
        <taxon>Gammaproteobacteria</taxon>
        <taxon>Pseudomonadales</taxon>
        <taxon>Pseudomonadaceae</taxon>
        <taxon>Pseudomonas</taxon>
    </lineage>
</organism>
<evidence type="ECO:0000313" key="3">
    <source>
        <dbReference type="EMBL" id="KPY47936.1"/>
    </source>
</evidence>
<accession>A0A0N8SQ16</accession>
<comment type="caution">
    <text evidence="3">The sequence shown here is derived from an EMBL/GenBank/DDBJ whole genome shotgun (WGS) entry which is preliminary data.</text>
</comment>
<evidence type="ECO:0000313" key="4">
    <source>
        <dbReference type="Proteomes" id="UP000050554"/>
    </source>
</evidence>
<protein>
    <submittedName>
        <fullName evidence="3">EF hand domain-containing protein</fullName>
    </submittedName>
</protein>
<feature type="domain" description="M23ase beta-sheet core" evidence="2">
    <location>
        <begin position="47"/>
        <end position="128"/>
    </location>
</feature>
<dbReference type="CDD" id="cd12797">
    <property type="entry name" value="M23_peptidase"/>
    <property type="match status" value="1"/>
</dbReference>
<dbReference type="InterPro" id="IPR023346">
    <property type="entry name" value="Lysozyme-like_dom_sf"/>
</dbReference>
<dbReference type="RefSeq" id="WP_004882990.1">
    <property type="nucleotide sequence ID" value="NZ_LJRF01000095.1"/>
</dbReference>
<proteinExistence type="predicted"/>
<reference evidence="3 4" key="1">
    <citation type="submission" date="2015-09" db="EMBL/GenBank/DDBJ databases">
        <title>Genome announcement of multiple Pseudomonas syringae strains.</title>
        <authorList>
            <person name="Thakur S."/>
            <person name="Wang P.W."/>
            <person name="Gong Y."/>
            <person name="Weir B.S."/>
            <person name="Guttman D.S."/>
        </authorList>
    </citation>
    <scope>NUCLEOTIDE SEQUENCE [LARGE SCALE GENOMIC DNA]</scope>
    <source>
        <strain evidence="3 4">ICMP3882</strain>
    </source>
</reference>
<gene>
    <name evidence="3" type="ORF">ALO47_03653</name>
</gene>
<dbReference type="InterPro" id="IPR000726">
    <property type="entry name" value="Glyco_hydro_19_cat"/>
</dbReference>
<dbReference type="SUPFAM" id="SSF53955">
    <property type="entry name" value="Lysozyme-like"/>
    <property type="match status" value="1"/>
</dbReference>
<evidence type="ECO:0000259" key="2">
    <source>
        <dbReference type="Pfam" id="PF01551"/>
    </source>
</evidence>
<dbReference type="Gene3D" id="1.10.530.10">
    <property type="match status" value="1"/>
</dbReference>
<dbReference type="GO" id="GO:0004568">
    <property type="term" value="F:chitinase activity"/>
    <property type="evidence" value="ECO:0007669"/>
    <property type="project" value="InterPro"/>
</dbReference>
<dbReference type="PANTHER" id="PTHR21666">
    <property type="entry name" value="PEPTIDASE-RELATED"/>
    <property type="match status" value="1"/>
</dbReference>
<evidence type="ECO:0000259" key="1">
    <source>
        <dbReference type="Pfam" id="PF00182"/>
    </source>
</evidence>
<dbReference type="Pfam" id="PF01551">
    <property type="entry name" value="Peptidase_M23"/>
    <property type="match status" value="1"/>
</dbReference>
<dbReference type="InterPro" id="IPR050570">
    <property type="entry name" value="Cell_wall_metabolism_enzyme"/>
</dbReference>